<reference evidence="5" key="1">
    <citation type="journal article" date="2015" name="PLoS Genet.">
        <title>The dynamic genome and transcriptome of the human fungal pathogen Blastomyces and close relative Emmonsia.</title>
        <authorList>
            <person name="Munoz J.F."/>
            <person name="Gauthier G.M."/>
            <person name="Desjardins C.A."/>
            <person name="Gallo J.E."/>
            <person name="Holder J."/>
            <person name="Sullivan T.D."/>
            <person name="Marty A.J."/>
            <person name="Carmen J.C."/>
            <person name="Chen Z."/>
            <person name="Ding L."/>
            <person name="Gujja S."/>
            <person name="Magrini V."/>
            <person name="Misas E."/>
            <person name="Mitreva M."/>
            <person name="Priest M."/>
            <person name="Saif S."/>
            <person name="Whiston E.A."/>
            <person name="Young S."/>
            <person name="Zeng Q."/>
            <person name="Goldman W.E."/>
            <person name="Mardis E.R."/>
            <person name="Taylor J.W."/>
            <person name="McEwen J.G."/>
            <person name="Clay O.K."/>
            <person name="Klein B.S."/>
            <person name="Cuomo C.A."/>
        </authorList>
    </citation>
    <scope>NUCLEOTIDE SEQUENCE [LARGE SCALE GENOMIC DNA]</scope>
    <source>
        <strain evidence="5">UAMH 3008</strain>
    </source>
</reference>
<dbReference type="EMBL" id="LCZI01001338">
    <property type="protein sequence ID" value="KKZ61165.1"/>
    <property type="molecule type" value="Genomic_DNA"/>
</dbReference>
<feature type="repeat" description="ANK" evidence="3">
    <location>
        <begin position="172"/>
        <end position="204"/>
    </location>
</feature>
<dbReference type="OrthoDB" id="5416940at2759"/>
<evidence type="ECO:0000256" key="1">
    <source>
        <dbReference type="ARBA" id="ARBA00022737"/>
    </source>
</evidence>
<dbReference type="Proteomes" id="UP000034164">
    <property type="component" value="Unassembled WGS sequence"/>
</dbReference>
<dbReference type="InterPro" id="IPR036770">
    <property type="entry name" value="Ankyrin_rpt-contain_sf"/>
</dbReference>
<dbReference type="Gene3D" id="1.25.40.20">
    <property type="entry name" value="Ankyrin repeat-containing domain"/>
    <property type="match status" value="2"/>
</dbReference>
<comment type="caution">
    <text evidence="4">The sequence shown here is derived from an EMBL/GenBank/DDBJ whole genome shotgun (WGS) entry which is preliminary data.</text>
</comment>
<accession>A0A0G2HTV2</accession>
<evidence type="ECO:0000313" key="5">
    <source>
        <dbReference type="Proteomes" id="UP000034164"/>
    </source>
</evidence>
<dbReference type="PROSITE" id="PS50088">
    <property type="entry name" value="ANK_REPEAT"/>
    <property type="match status" value="2"/>
</dbReference>
<feature type="repeat" description="ANK" evidence="3">
    <location>
        <begin position="273"/>
        <end position="298"/>
    </location>
</feature>
<protein>
    <submittedName>
        <fullName evidence="4">Uncharacterized protein</fullName>
    </submittedName>
</protein>
<keyword evidence="2 3" id="KW-0040">ANK repeat</keyword>
<dbReference type="SUPFAM" id="SSF48403">
    <property type="entry name" value="Ankyrin repeat"/>
    <property type="match status" value="1"/>
</dbReference>
<evidence type="ECO:0000313" key="4">
    <source>
        <dbReference type="EMBL" id="KKZ61165.1"/>
    </source>
</evidence>
<organism evidence="4 5">
    <name type="scientific">[Emmonsia] crescens</name>
    <dbReference type="NCBI Taxonomy" id="73230"/>
    <lineage>
        <taxon>Eukaryota</taxon>
        <taxon>Fungi</taxon>
        <taxon>Dikarya</taxon>
        <taxon>Ascomycota</taxon>
        <taxon>Pezizomycotina</taxon>
        <taxon>Eurotiomycetes</taxon>
        <taxon>Eurotiomycetidae</taxon>
        <taxon>Onygenales</taxon>
        <taxon>Ajellomycetaceae</taxon>
        <taxon>Emergomyces</taxon>
    </lineage>
</organism>
<keyword evidence="1" id="KW-0677">Repeat</keyword>
<proteinExistence type="predicted"/>
<dbReference type="Pfam" id="PF12796">
    <property type="entry name" value="Ank_2"/>
    <property type="match status" value="2"/>
</dbReference>
<sequence length="340" mass="38571">MSSTPYFPNEIWRLVLQTALDSIRFEGIYPVKVHEFERDEELCILRALLGLRHVCRRFDAHVLSVFVERVMLDKSPGLFCFLQLYPAFMARVTLELSLQNRFQGSCGFVDAIRSTADYMVANLPHDDQQNQDVLRENYIKSLSGAAFIHLTDSRMSMKLQLRNKSPSPQNGTLDRALVAATNVNDIDLIKLLLEKGANINHEDIYFGNALYTAVFLGNTETTVLLLDYKASLTYCDMLGRTALHIAAIKGFDDCVQLILKHIPPTVVDRIDHARRTALSWAAERGHLKVVKLLLQLGSADPHTRDSRRVTPLEFAADKSHYDVTELLIDWIWTNSSRQGP</sequence>
<dbReference type="PROSITE" id="PS50297">
    <property type="entry name" value="ANK_REP_REGION"/>
    <property type="match status" value="1"/>
</dbReference>
<dbReference type="VEuPathDB" id="FungiDB:EMCG_04214"/>
<name>A0A0G2HTV2_9EURO</name>
<dbReference type="SMART" id="SM00248">
    <property type="entry name" value="ANK"/>
    <property type="match status" value="5"/>
</dbReference>
<evidence type="ECO:0000256" key="3">
    <source>
        <dbReference type="PROSITE-ProRule" id="PRU00023"/>
    </source>
</evidence>
<dbReference type="PANTHER" id="PTHR24198:SF165">
    <property type="entry name" value="ANKYRIN REPEAT-CONTAINING PROTEIN-RELATED"/>
    <property type="match status" value="1"/>
</dbReference>
<dbReference type="PANTHER" id="PTHR24198">
    <property type="entry name" value="ANKYRIN REPEAT AND PROTEIN KINASE DOMAIN-CONTAINING PROTEIN"/>
    <property type="match status" value="1"/>
</dbReference>
<dbReference type="InterPro" id="IPR002110">
    <property type="entry name" value="Ankyrin_rpt"/>
</dbReference>
<evidence type="ECO:0000256" key="2">
    <source>
        <dbReference type="ARBA" id="ARBA00023043"/>
    </source>
</evidence>
<dbReference type="AlphaFoldDB" id="A0A0G2HTV2"/>
<gene>
    <name evidence="4" type="ORF">EMCG_04214</name>
</gene>